<dbReference type="AlphaFoldDB" id="A0A397TD86"/>
<evidence type="ECO:0000313" key="2">
    <source>
        <dbReference type="EMBL" id="RIA96200.1"/>
    </source>
</evidence>
<name>A0A397TD86_9GLOM</name>
<feature type="compositionally biased region" description="Basic and acidic residues" evidence="1">
    <location>
        <begin position="72"/>
        <end position="92"/>
    </location>
</feature>
<reference evidence="2 3" key="1">
    <citation type="submission" date="2018-06" db="EMBL/GenBank/DDBJ databases">
        <title>Comparative genomics reveals the genomic features of Rhizophagus irregularis, R. cerebriforme, R. diaphanum and Gigaspora rosea, and their symbiotic lifestyle signature.</title>
        <authorList>
            <person name="Morin E."/>
            <person name="San Clemente H."/>
            <person name="Chen E.C.H."/>
            <person name="De La Providencia I."/>
            <person name="Hainaut M."/>
            <person name="Kuo A."/>
            <person name="Kohler A."/>
            <person name="Murat C."/>
            <person name="Tang N."/>
            <person name="Roy S."/>
            <person name="Loubradou J."/>
            <person name="Henrissat B."/>
            <person name="Grigoriev I.V."/>
            <person name="Corradi N."/>
            <person name="Roux C."/>
            <person name="Martin F.M."/>
        </authorList>
    </citation>
    <scope>NUCLEOTIDE SEQUENCE [LARGE SCALE GENOMIC DNA]</scope>
    <source>
        <strain evidence="2 3">DAOM 227022</strain>
    </source>
</reference>
<gene>
    <name evidence="2" type="ORF">C1645_815646</name>
</gene>
<feature type="region of interest" description="Disordered" evidence="1">
    <location>
        <begin position="72"/>
        <end position="103"/>
    </location>
</feature>
<organism evidence="2 3">
    <name type="scientific">Glomus cerebriforme</name>
    <dbReference type="NCBI Taxonomy" id="658196"/>
    <lineage>
        <taxon>Eukaryota</taxon>
        <taxon>Fungi</taxon>
        <taxon>Fungi incertae sedis</taxon>
        <taxon>Mucoromycota</taxon>
        <taxon>Glomeromycotina</taxon>
        <taxon>Glomeromycetes</taxon>
        <taxon>Glomerales</taxon>
        <taxon>Glomeraceae</taxon>
        <taxon>Glomus</taxon>
    </lineage>
</organism>
<comment type="caution">
    <text evidence="2">The sequence shown here is derived from an EMBL/GenBank/DDBJ whole genome shotgun (WGS) entry which is preliminary data.</text>
</comment>
<dbReference type="OrthoDB" id="2430696at2759"/>
<keyword evidence="3" id="KW-1185">Reference proteome</keyword>
<proteinExistence type="predicted"/>
<dbReference type="EMBL" id="QKYT01000048">
    <property type="protein sequence ID" value="RIA96200.1"/>
    <property type="molecule type" value="Genomic_DNA"/>
</dbReference>
<evidence type="ECO:0000256" key="1">
    <source>
        <dbReference type="SAM" id="MobiDB-lite"/>
    </source>
</evidence>
<dbReference type="Proteomes" id="UP000265703">
    <property type="component" value="Unassembled WGS sequence"/>
</dbReference>
<protein>
    <submittedName>
        <fullName evidence="2">Uncharacterized protein</fullName>
    </submittedName>
</protein>
<sequence>MKNIISNTNINFSYTSDLLFISYYDFSYNNSDLFTIYQYNCSDLPIFEFYDSSYDFSDLFLDYNIYKDEDGNVDHQEKEYNNSNYEKEKEEKDKEEENELELN</sequence>
<evidence type="ECO:0000313" key="3">
    <source>
        <dbReference type="Proteomes" id="UP000265703"/>
    </source>
</evidence>
<accession>A0A397TD86</accession>
<feature type="compositionally biased region" description="Acidic residues" evidence="1">
    <location>
        <begin position="93"/>
        <end position="103"/>
    </location>
</feature>